<keyword evidence="4" id="KW-1185">Reference proteome</keyword>
<organism evidence="3 4">
    <name type="scientific">Chitinimonas arctica</name>
    <dbReference type="NCBI Taxonomy" id="2594795"/>
    <lineage>
        <taxon>Bacteria</taxon>
        <taxon>Pseudomonadati</taxon>
        <taxon>Pseudomonadota</taxon>
        <taxon>Betaproteobacteria</taxon>
        <taxon>Neisseriales</taxon>
        <taxon>Chitinibacteraceae</taxon>
        <taxon>Chitinimonas</taxon>
    </lineage>
</organism>
<evidence type="ECO:0000313" key="3">
    <source>
        <dbReference type="EMBL" id="QDQ28822.1"/>
    </source>
</evidence>
<feature type="signal peptide" evidence="2">
    <location>
        <begin position="1"/>
        <end position="25"/>
    </location>
</feature>
<sequence>MKLFPPLIWASNILVLIALVFNSHAATQFQLIDMGEPGDIEKWSSLTMMSGYVGLFFWVAAIALSTLLFWKTDQLSKTYKVWLLGLSVASFPIAFVLMF</sequence>
<dbReference type="EMBL" id="CP041730">
    <property type="protein sequence ID" value="QDQ28822.1"/>
    <property type="molecule type" value="Genomic_DNA"/>
</dbReference>
<keyword evidence="1" id="KW-0812">Transmembrane</keyword>
<name>A0A516SKY3_9NEIS</name>
<dbReference type="Proteomes" id="UP000317550">
    <property type="component" value="Chromosome"/>
</dbReference>
<keyword evidence="2" id="KW-0732">Signal</keyword>
<evidence type="ECO:0000256" key="1">
    <source>
        <dbReference type="SAM" id="Phobius"/>
    </source>
</evidence>
<keyword evidence="1" id="KW-0472">Membrane</keyword>
<accession>A0A516SKY3</accession>
<evidence type="ECO:0000313" key="4">
    <source>
        <dbReference type="Proteomes" id="UP000317550"/>
    </source>
</evidence>
<gene>
    <name evidence="3" type="ORF">FNU76_22080</name>
</gene>
<feature type="chain" id="PRO_5028095420" evidence="2">
    <location>
        <begin position="26"/>
        <end position="99"/>
    </location>
</feature>
<proteinExistence type="predicted"/>
<protein>
    <submittedName>
        <fullName evidence="3">Uncharacterized protein</fullName>
    </submittedName>
</protein>
<dbReference type="KEGG" id="cari:FNU76_22080"/>
<reference evidence="4" key="1">
    <citation type="submission" date="2019-07" db="EMBL/GenBank/DDBJ databases">
        <title>Chitinimonas sp. nov., isolated from Ny-Alesund, arctica soil.</title>
        <authorList>
            <person name="Xu Q."/>
            <person name="Peng F."/>
        </authorList>
    </citation>
    <scope>NUCLEOTIDE SEQUENCE [LARGE SCALE GENOMIC DNA]</scope>
    <source>
        <strain evidence="4">R3-44</strain>
    </source>
</reference>
<feature type="transmembrane region" description="Helical" evidence="1">
    <location>
        <begin position="49"/>
        <end position="69"/>
    </location>
</feature>
<dbReference type="RefSeq" id="WP_144280205.1">
    <property type="nucleotide sequence ID" value="NZ_CP041730.1"/>
</dbReference>
<evidence type="ECO:0000256" key="2">
    <source>
        <dbReference type="SAM" id="SignalP"/>
    </source>
</evidence>
<feature type="transmembrane region" description="Helical" evidence="1">
    <location>
        <begin position="81"/>
        <end position="98"/>
    </location>
</feature>
<dbReference type="AlphaFoldDB" id="A0A516SKY3"/>
<keyword evidence="1" id="KW-1133">Transmembrane helix</keyword>